<keyword evidence="9" id="KW-0460">Magnesium</keyword>
<dbReference type="OrthoDB" id="9799110at2"/>
<proteinExistence type="inferred from homology"/>
<evidence type="ECO:0000256" key="9">
    <source>
        <dbReference type="ARBA" id="ARBA00022842"/>
    </source>
</evidence>
<dbReference type="Pfam" id="PF02367">
    <property type="entry name" value="TsaE"/>
    <property type="match status" value="1"/>
</dbReference>
<name>A0A0B5BGI2_9BACT</name>
<dbReference type="GO" id="GO:0046872">
    <property type="term" value="F:metal ion binding"/>
    <property type="evidence" value="ECO:0007669"/>
    <property type="project" value="UniProtKB-KW"/>
</dbReference>
<keyword evidence="4" id="KW-0963">Cytoplasm</keyword>
<dbReference type="Proteomes" id="UP000057609">
    <property type="component" value="Chromosome"/>
</dbReference>
<dbReference type="NCBIfam" id="TIGR00150">
    <property type="entry name" value="T6A_YjeE"/>
    <property type="match status" value="1"/>
</dbReference>
<organism evidence="11 12">
    <name type="scientific">Geobacter pickeringii</name>
    <dbReference type="NCBI Taxonomy" id="345632"/>
    <lineage>
        <taxon>Bacteria</taxon>
        <taxon>Pseudomonadati</taxon>
        <taxon>Thermodesulfobacteriota</taxon>
        <taxon>Desulfuromonadia</taxon>
        <taxon>Geobacterales</taxon>
        <taxon>Geobacteraceae</taxon>
        <taxon>Geobacter</taxon>
    </lineage>
</organism>
<keyword evidence="7" id="KW-0547">Nucleotide-binding</keyword>
<keyword evidence="8" id="KW-0067">ATP-binding</keyword>
<evidence type="ECO:0000256" key="4">
    <source>
        <dbReference type="ARBA" id="ARBA00022490"/>
    </source>
</evidence>
<reference evidence="11 12" key="1">
    <citation type="journal article" date="2015" name="Genome Announc.">
        <title>Complete Genome of Geobacter pickeringii G13T, a Metal-Reducing Isolate from Sedimentary Kaolin Deposits.</title>
        <authorList>
            <person name="Badalamenti J.P."/>
            <person name="Bond D.R."/>
        </authorList>
    </citation>
    <scope>NUCLEOTIDE SEQUENCE [LARGE SCALE GENOMIC DNA]</scope>
    <source>
        <strain evidence="11 12">G13</strain>
    </source>
</reference>
<evidence type="ECO:0000256" key="6">
    <source>
        <dbReference type="ARBA" id="ARBA00022723"/>
    </source>
</evidence>
<dbReference type="SUPFAM" id="SSF52540">
    <property type="entry name" value="P-loop containing nucleoside triphosphate hydrolases"/>
    <property type="match status" value="1"/>
</dbReference>
<evidence type="ECO:0000256" key="3">
    <source>
        <dbReference type="ARBA" id="ARBA00019010"/>
    </source>
</evidence>
<evidence type="ECO:0000256" key="7">
    <source>
        <dbReference type="ARBA" id="ARBA00022741"/>
    </source>
</evidence>
<dbReference type="RefSeq" id="WP_039741707.1">
    <property type="nucleotide sequence ID" value="NZ_CP009788.1"/>
</dbReference>
<dbReference type="AlphaFoldDB" id="A0A0B5BGI2"/>
<sequence>MITIISRSVDETVRLGECLGGVLTVGSFVSLSGELGSGKTHFARGVASGLGVEATVPVTSPTFTLLNEYPGRIPLYHFDLYRLGGGSDAVELGFDEYFHGRGACLVEWAERLGEELPGERLDVALSYVDEATRRLEFVPHGPNYEALLKKCFDRRIDS</sequence>
<evidence type="ECO:0000313" key="12">
    <source>
        <dbReference type="Proteomes" id="UP000057609"/>
    </source>
</evidence>
<dbReference type="STRING" id="345632.GPICK_07075"/>
<keyword evidence="5" id="KW-0819">tRNA processing</keyword>
<comment type="similarity">
    <text evidence="2">Belongs to the TsaE family.</text>
</comment>
<evidence type="ECO:0000256" key="2">
    <source>
        <dbReference type="ARBA" id="ARBA00007599"/>
    </source>
</evidence>
<keyword evidence="12" id="KW-1185">Reference proteome</keyword>
<dbReference type="GO" id="GO:0005524">
    <property type="term" value="F:ATP binding"/>
    <property type="evidence" value="ECO:0007669"/>
    <property type="project" value="UniProtKB-KW"/>
</dbReference>
<dbReference type="PANTHER" id="PTHR33540:SF2">
    <property type="entry name" value="TRNA THREONYLCARBAMOYLADENOSINE BIOSYNTHESIS PROTEIN TSAE"/>
    <property type="match status" value="1"/>
</dbReference>
<dbReference type="PANTHER" id="PTHR33540">
    <property type="entry name" value="TRNA THREONYLCARBAMOYLADENOSINE BIOSYNTHESIS PROTEIN TSAE"/>
    <property type="match status" value="1"/>
</dbReference>
<dbReference type="InterPro" id="IPR003442">
    <property type="entry name" value="T6A_TsaE"/>
</dbReference>
<dbReference type="Gene3D" id="3.40.50.300">
    <property type="entry name" value="P-loop containing nucleotide triphosphate hydrolases"/>
    <property type="match status" value="1"/>
</dbReference>
<protein>
    <recommendedName>
        <fullName evidence="3">tRNA threonylcarbamoyladenosine biosynthesis protein TsaE</fullName>
    </recommendedName>
    <alternativeName>
        <fullName evidence="10">t(6)A37 threonylcarbamoyladenosine biosynthesis protein TsaE</fullName>
    </alternativeName>
</protein>
<gene>
    <name evidence="11" type="ORF">GPICK_07075</name>
</gene>
<evidence type="ECO:0000256" key="8">
    <source>
        <dbReference type="ARBA" id="ARBA00022840"/>
    </source>
</evidence>
<dbReference type="GO" id="GO:0005737">
    <property type="term" value="C:cytoplasm"/>
    <property type="evidence" value="ECO:0007669"/>
    <property type="project" value="UniProtKB-SubCell"/>
</dbReference>
<dbReference type="KEGG" id="gpi:GPICK_07075"/>
<dbReference type="InterPro" id="IPR027417">
    <property type="entry name" value="P-loop_NTPase"/>
</dbReference>
<evidence type="ECO:0000256" key="1">
    <source>
        <dbReference type="ARBA" id="ARBA00004496"/>
    </source>
</evidence>
<dbReference type="HOGENOM" id="CLU_087829_3_0_7"/>
<evidence type="ECO:0000313" key="11">
    <source>
        <dbReference type="EMBL" id="AJE03156.1"/>
    </source>
</evidence>
<dbReference type="EMBL" id="CP009788">
    <property type="protein sequence ID" value="AJE03156.1"/>
    <property type="molecule type" value="Genomic_DNA"/>
</dbReference>
<dbReference type="GO" id="GO:0002949">
    <property type="term" value="P:tRNA threonylcarbamoyladenosine modification"/>
    <property type="evidence" value="ECO:0007669"/>
    <property type="project" value="InterPro"/>
</dbReference>
<evidence type="ECO:0000256" key="5">
    <source>
        <dbReference type="ARBA" id="ARBA00022694"/>
    </source>
</evidence>
<evidence type="ECO:0000256" key="10">
    <source>
        <dbReference type="ARBA" id="ARBA00032441"/>
    </source>
</evidence>
<accession>A0A0B5BGI2</accession>
<keyword evidence="6" id="KW-0479">Metal-binding</keyword>
<comment type="subcellular location">
    <subcellularLocation>
        <location evidence="1">Cytoplasm</location>
    </subcellularLocation>
</comment>